<dbReference type="Proteomes" id="UP000002630">
    <property type="component" value="Linkage Group LG15"/>
</dbReference>
<dbReference type="OMA" id="EFGYHIA"/>
<evidence type="ECO:0000313" key="2">
    <source>
        <dbReference type="EMBL" id="CBN74707.1"/>
    </source>
</evidence>
<feature type="coiled-coil region" evidence="1">
    <location>
        <begin position="5"/>
        <end position="53"/>
    </location>
</feature>
<accession>D8LMQ6</accession>
<protein>
    <submittedName>
        <fullName evidence="2">Uncharacterized protein</fullName>
    </submittedName>
</protein>
<dbReference type="InParanoid" id="D8LMQ6"/>
<keyword evidence="1" id="KW-0175">Coiled coil</keyword>
<dbReference type="eggNOG" id="ENOG502S82N">
    <property type="taxonomic scope" value="Eukaryota"/>
</dbReference>
<dbReference type="OrthoDB" id="58550at2759"/>
<evidence type="ECO:0000313" key="3">
    <source>
        <dbReference type="Proteomes" id="UP000002630"/>
    </source>
</evidence>
<name>D8LMQ6_ECTSI</name>
<sequence length="125" mass="14561">MNRCASGIKGVLETLANKLKQQEEEIKADEAGKLEFERRLSQLREKKREIESRIDANMRWTASFDQDLGPFAKMYKAKTKEIASIYDDAKARHREGVKVLVNEFNYHPEFFRPKDGFHATPFVPK</sequence>
<keyword evidence="3" id="KW-1185">Reference proteome</keyword>
<evidence type="ECO:0000256" key="1">
    <source>
        <dbReference type="SAM" id="Coils"/>
    </source>
</evidence>
<organism evidence="2 3">
    <name type="scientific">Ectocarpus siliculosus</name>
    <name type="common">Brown alga</name>
    <name type="synonym">Conferva siliculosa</name>
    <dbReference type="NCBI Taxonomy" id="2880"/>
    <lineage>
        <taxon>Eukaryota</taxon>
        <taxon>Sar</taxon>
        <taxon>Stramenopiles</taxon>
        <taxon>Ochrophyta</taxon>
        <taxon>PX clade</taxon>
        <taxon>Phaeophyceae</taxon>
        <taxon>Ectocarpales</taxon>
        <taxon>Ectocarpaceae</taxon>
        <taxon>Ectocarpus</taxon>
    </lineage>
</organism>
<dbReference type="EMBL" id="FN649740">
    <property type="protein sequence ID" value="CBN74707.1"/>
    <property type="molecule type" value="Genomic_DNA"/>
</dbReference>
<dbReference type="AlphaFoldDB" id="D8LMQ6"/>
<gene>
    <name evidence="2" type="ORF">Esi_0041_0005</name>
</gene>
<dbReference type="EMBL" id="FN648608">
    <property type="protein sequence ID" value="CBN74707.1"/>
    <property type="molecule type" value="Genomic_DNA"/>
</dbReference>
<reference evidence="2 3" key="1">
    <citation type="journal article" date="2010" name="Nature">
        <title>The Ectocarpus genome and the independent evolution of multicellularity in brown algae.</title>
        <authorList>
            <person name="Cock J.M."/>
            <person name="Sterck L."/>
            <person name="Rouze P."/>
            <person name="Scornet D."/>
            <person name="Allen A.E."/>
            <person name="Amoutzias G."/>
            <person name="Anthouard V."/>
            <person name="Artiguenave F."/>
            <person name="Aury J.M."/>
            <person name="Badger J.H."/>
            <person name="Beszteri B."/>
            <person name="Billiau K."/>
            <person name="Bonnet E."/>
            <person name="Bothwell J.H."/>
            <person name="Bowler C."/>
            <person name="Boyen C."/>
            <person name="Brownlee C."/>
            <person name="Carrano C.J."/>
            <person name="Charrier B."/>
            <person name="Cho G.Y."/>
            <person name="Coelho S.M."/>
            <person name="Collen J."/>
            <person name="Corre E."/>
            <person name="Da Silva C."/>
            <person name="Delage L."/>
            <person name="Delaroque N."/>
            <person name="Dittami S.M."/>
            <person name="Doulbeau S."/>
            <person name="Elias M."/>
            <person name="Farnham G."/>
            <person name="Gachon C.M."/>
            <person name="Gschloessl B."/>
            <person name="Heesch S."/>
            <person name="Jabbari K."/>
            <person name="Jubin C."/>
            <person name="Kawai H."/>
            <person name="Kimura K."/>
            <person name="Kloareg B."/>
            <person name="Kupper F.C."/>
            <person name="Lang D."/>
            <person name="Le Bail A."/>
            <person name="Leblanc C."/>
            <person name="Lerouge P."/>
            <person name="Lohr M."/>
            <person name="Lopez P.J."/>
            <person name="Martens C."/>
            <person name="Maumus F."/>
            <person name="Michel G."/>
            <person name="Miranda-Saavedra D."/>
            <person name="Morales J."/>
            <person name="Moreau H."/>
            <person name="Motomura T."/>
            <person name="Nagasato C."/>
            <person name="Napoli C.A."/>
            <person name="Nelson D.R."/>
            <person name="Nyvall-Collen P."/>
            <person name="Peters A.F."/>
            <person name="Pommier C."/>
            <person name="Potin P."/>
            <person name="Poulain J."/>
            <person name="Quesneville H."/>
            <person name="Read B."/>
            <person name="Rensing S.A."/>
            <person name="Ritter A."/>
            <person name="Rousvoal S."/>
            <person name="Samanta M."/>
            <person name="Samson G."/>
            <person name="Schroeder D.C."/>
            <person name="Segurens B."/>
            <person name="Strittmatter M."/>
            <person name="Tonon T."/>
            <person name="Tregear J.W."/>
            <person name="Valentin K."/>
            <person name="von Dassow P."/>
            <person name="Yamagishi T."/>
            <person name="Van de Peer Y."/>
            <person name="Wincker P."/>
        </authorList>
    </citation>
    <scope>NUCLEOTIDE SEQUENCE [LARGE SCALE GENOMIC DNA]</scope>
    <source>
        <strain evidence="3">Ec32 / CCAP1310/4</strain>
    </source>
</reference>
<proteinExistence type="predicted"/>